<accession>A0ABS1JPH3</accession>
<dbReference type="InterPro" id="IPR050708">
    <property type="entry name" value="T6SS_VgrG/RHS"/>
</dbReference>
<dbReference type="PANTHER" id="PTHR32305:SF15">
    <property type="entry name" value="PROTEIN RHSA-RELATED"/>
    <property type="match status" value="1"/>
</dbReference>
<dbReference type="PANTHER" id="PTHR32305">
    <property type="match status" value="1"/>
</dbReference>
<keyword evidence="1" id="KW-0677">Repeat</keyword>
<dbReference type="InterPro" id="IPR018392">
    <property type="entry name" value="LysM"/>
</dbReference>
<dbReference type="InterPro" id="IPR036779">
    <property type="entry name" value="LysM_dom_sf"/>
</dbReference>
<name>A0ABS1JPH3_9BURK</name>
<protein>
    <submittedName>
        <fullName evidence="4">LysM peptidoglycan-binding domain-containing protein</fullName>
    </submittedName>
</protein>
<organism evidence="4 5">
    <name type="scientific">Ramlibacter alkalitolerans</name>
    <dbReference type="NCBI Taxonomy" id="2039631"/>
    <lineage>
        <taxon>Bacteria</taxon>
        <taxon>Pseudomonadati</taxon>
        <taxon>Pseudomonadota</taxon>
        <taxon>Betaproteobacteria</taxon>
        <taxon>Burkholderiales</taxon>
        <taxon>Comamonadaceae</taxon>
        <taxon>Ramlibacter</taxon>
    </lineage>
</organism>
<dbReference type="CDD" id="cd00118">
    <property type="entry name" value="LysM"/>
    <property type="match status" value="1"/>
</dbReference>
<evidence type="ECO:0000256" key="2">
    <source>
        <dbReference type="SAM" id="Phobius"/>
    </source>
</evidence>
<keyword evidence="2" id="KW-0472">Membrane</keyword>
<feature type="transmembrane region" description="Helical" evidence="2">
    <location>
        <begin position="4015"/>
        <end position="4036"/>
    </location>
</feature>
<dbReference type="RefSeq" id="WP_201690184.1">
    <property type="nucleotide sequence ID" value="NZ_JAEQND010000007.1"/>
</dbReference>
<dbReference type="Pfam" id="PF01476">
    <property type="entry name" value="LysM"/>
    <property type="match status" value="1"/>
</dbReference>
<dbReference type="PROSITE" id="PS51782">
    <property type="entry name" value="LYSM"/>
    <property type="match status" value="1"/>
</dbReference>
<dbReference type="SUPFAM" id="SSF69304">
    <property type="entry name" value="Tricorn protease N-terminal domain"/>
    <property type="match status" value="1"/>
</dbReference>
<reference evidence="4 5" key="1">
    <citation type="journal article" date="2017" name="Int. J. Syst. Evol. Microbiol.">
        <title>Ramlibacter alkalitolerans sp. nov., alkali-tolerant bacterium isolated from soil of ginseng.</title>
        <authorList>
            <person name="Lee D.H."/>
            <person name="Cha C.J."/>
        </authorList>
    </citation>
    <scope>NUCLEOTIDE SEQUENCE [LARGE SCALE GENOMIC DNA]</scope>
    <source>
        <strain evidence="4 5">KACC 19305</strain>
    </source>
</reference>
<gene>
    <name evidence="4" type="ORF">JI746_13705</name>
</gene>
<dbReference type="NCBIfam" id="TIGR01643">
    <property type="entry name" value="YD_repeat_2x"/>
    <property type="match status" value="15"/>
</dbReference>
<dbReference type="InterPro" id="IPR031325">
    <property type="entry name" value="RHS_repeat"/>
</dbReference>
<evidence type="ECO:0000313" key="5">
    <source>
        <dbReference type="Proteomes" id="UP000622707"/>
    </source>
</evidence>
<evidence type="ECO:0000313" key="4">
    <source>
        <dbReference type="EMBL" id="MBL0426164.1"/>
    </source>
</evidence>
<keyword evidence="5" id="KW-1185">Reference proteome</keyword>
<keyword evidence="2" id="KW-0812">Transmembrane</keyword>
<dbReference type="Proteomes" id="UP000622707">
    <property type="component" value="Unassembled WGS sequence"/>
</dbReference>
<dbReference type="SUPFAM" id="SSF63825">
    <property type="entry name" value="YWTD domain"/>
    <property type="match status" value="1"/>
</dbReference>
<sequence>MVAIVSGIRPGLDLSSREVLGQAGMIGNAAEGRNGQGVYVNVANGLLVLQSRDELLVGRGEDAAVVRTYNSAGVFNDDNGDNWASGVVSLQLAGVLNAAGSTISRTERDGSTAVYTFDAVRSLYVSTEGAGAYDTIAYVAADAQFEWRDGGTGATQRFEGTGARRLLSSSDTNGNALSYAYGANGFLSSVSTATGETTFYDYAGNNLSQVRTVAGTVTTTRVRYGYDLSNRLSTVTVDLSPADGSIVDGKTYQTTYSYDGTSKRIASVTQTDGSSLAFTYVEATPGNFKLATVRDALNQTTTFTYGAGLTTVTDALGLATRYSFDASGRLTKIVAPAVTGTTPVQQFGYNANGDVTSVMDGQGRAVTFAYDANGNQVLQRDQAGNTVTRTFDARNQLLTESVYVVPDPDGAGLAEAATPLTTRYVYDAAGRNQLRFVVSDEGRVTEHRYNGFGERIASITYTAALYPTAALAAGAALAEAGVAAWAALQNPAATQRVDFAYDGRGQLQSRTSFASVSATGAGVADGSQSVQAYVHDQAGFLLKTVSAVNGTTSYTYDGLGRVLSTTDALGSVTLTQYADSAGKTVVTLANGLVKTSTYDKAGRLVSVAEGSAAGALLGETKYFYDADNRLRMTQDPTGARTWILYDAAGRKVADVDANGSMTEYAYDGSDRLTYAIDWGNAVDTALLVDLAGQPVTTVTAAALRPLASTSDHATWREYDAAGRLLRLAESSGSGQTAAVTENRYDGASRLLDVVRYATLAPTSGVTGVVKPGAVPAPAASVDDRLTRNFYGDDGLLAGTLDAEGYLTSFKYSAAGQLAETMRYATATAAALRAEGTLAQLTPVANKADLRSVNLYDGKGQLIGAVDAEAYLTEYVYDNNGNQTVSIRYATRVTAAVTTTSSVGAIRPAASPQDRTTSRTYDPLDRLLAETTPEGVRTEYGYDRLGNVVSTVRAALTTEKRTLLAQYDLQGRMVAELSAKGAALLTGGQTQAQVDAIWAQYAKRHTYDAAGRRTSTTDAVGNRTLFFYNVDSALTHTVNALGEVRETVYDARGRAIQQISYANRIATTGLVGGLVPSALTTALAAGANAQLDAKVTFTYTRDDRTATTIDALGNATSFSYNTFGDQVASTQALGDGRNLVQGYTVDHRGLRTAEAADPGGLNAVTSTVYDAFGRAIRTADANGNVREQTFDRLGRVVATRNPLGAAGSRSYDAIGRVLTETDALGNVTAYAYDAVARTVVVTTPEGIRTTTAYTRHGQVQSITDGKGQVTSYTYDADGHLLQTTTPLATTDTATYDAAGRQIETKDARGIKVVYAYDAANRVLTRRLDPTGLNLTTTYAYDGKGQQVTVTDASGIVTTREFDNRGRVLRETVDPGGLELQTVYTYDARDKVLTVTSPAGTVTQYVYDMLGRRVQQRDDPAGLDLTRRWTYDGEGNVVSSTDPLGNITRYAYDAANRLVFTLDPLGNLRQNTYDAAGRVIKTIAYVTPIATIGLAAAPTAAEIQPLIVKLPAQDAVEQRVYDKDGRVVATVDGTGGVVKYGYDANGKVVSRTAYANRITLGTWVVGTVPAPLADAASDDTTQTVYDALDRAIYTIDGVGAVVAQTYDGNGNVLQRTAYGAAIAPTTAATQAAIATAVAAVANPARDALVRNTYDAAGRLTWSADGTGAVTQRVYDKNGNVVRQVAYATAVAASAAPASVLASANDRATAMAYDNANRRVFTVDALRGVTELAYDADGQVVRRTEYAKAIGSIPALGSTGTAAAIRNLVTVNPAADKTTRYGFDAAGRQALVIDPLGAVTETQYNAAGQATAVIAYASVASLVTLPAVPTLAAMKSLVEPDPSADRVTKYAYDAAGRQVYAVDPMGAVTARRYDGAGRLTGTTSYATTLAAATPSNAAGIAAALALVASATLDHVETFTYNAAGWRTSAKDALGASETYTYDALGRKLTFVNKRKFTWTYTYDAAGRMLTETASPVSLTTVTNVAGNLVASAATEVPIVTRLAYDALGNLTQRTEASGLPEQRTTSYEYDALGRQVRVIHPPVGVYNAAGDPLTTNGVAGVASRVETTETLEQRTYYDTLGNAVASVDVGGAVSQRAYDLLGQVVYEVDAMGYVTGHTRNAFGEVTSLKRYAVATSLANATVTAAAQAATKAQVELAINGVGVDHTCDRVLLTTYDRAGRVLEVSEPAVYVYDSSAAAGLQGATTGKRTRNTYDAYGQLVQVSKLRNANTNTWTTTTHYFDAGGRETATVDALGYLSARTFDAFGNVVESTEYENAVAAGYTLSSFAVPLAGDNRTTTFAYDRLNRKTAENRLNVEFSLTANATSTRGTVSTTYAYDAVGNQTRVTDTGGKNTFTYYDALGRVTAVAAPSRTSTVNGAALIPLTEFKRDAYGNVVLKVEYVNGAATGAFTGTAAPSVTTYSVAAADIVADRTTLALYDSFGRSTQSTNANGVNEYTSYDAFGHVAKHWQGVTGNDGRTRTSFEFNAYDKLGQLVETRTPASTSVAALGSISTVAQSVAGVVSTSLEYNAFGELTRKATQGEERQEYFDYDIAGRLWRTNSGDGVDRISLYDALGNATAEIRSSGSGRDNIDMRVFASAQAADANPFTRRTDIQYDALGRVTQRTEAARQELLGGVKVMRQFTSATVIPSASSQVDEANMAISGEVNKVALTWNSLAALGSGDVKVYLEYRTPLVTVTDESNVTSVEGGMVRSITSGIFNGDASASGLTLPWAEISATTNITRMVVYKKDVDGNWQVVVDQAPGYGASEITVAAPPDPGTSVTLQMRAAGSAGDTGWWTAGLVDFGNALRFDGRGLVAGNYEYRVTLTQPNLPARVTGTGTIGITQPPLNTITTPIAYGAAGVGVLAWANPGATYSQVLRYRVNGSTGPWNTLAVALRNNGLSGVDTSGFAAGTYQFELLWTPVGQGVPSAHATGSFTVVAAVPPVGVPPKNLPNIGELWIRSTVVGGTVVFRSDEAGGPVLLGGTTVYMLAWEAAGATVAAWRVPGGVWNYFAIDNTFQSPEGAGYAGAQMAALGGIAPGTYEVLIQAGSPANAQATGLLTISAPVAGHYETRLGVRTASRVVWDDPPAIIISYDESGAPVYYDPPGSWRTEFYTETYSYQVWIDGTTPPPKVTVTTPPYTPGFWTQPIPVRYGVSVTTAPGSVALSTTEGAVASQAAVTNGDNRWLRPTISQKVDRWGNVLEITDPRTAYWKTTYKYNFNNQVVLQTRPDTAGNISASSPVTAIFYDRMGRQVAVKDARGNVNGQVFDAAGNLEREVHADGGVVVNDYNAFGEKTQTTDAMGKLVAFTYDKMGHVLSVAKGTAGVYRIDSGGELVGVTLTNLTERWSYDQLGRKLTQTNGNAEVLSYTYDLRGNVVETRQPLGQVVRAAYDRQGRKTAEVDANGASSSWTYDYFGQLNARVDLDGRHYTYLYDKAGQLTSQTSDRGQNITYGYDAAGQLLTIRDAALDKTTTYAYDLSGRKLRERVVEKGLTYQDNHLAYDAFGNLRDISDARAHIVLEYDAVGNRTRVASYVDYQGTAGETSSSIDRYFKYDAMNRQTTVDAVDALGNLGTQGHQITYDKNGNRTSDRYWGNVVVSSGGAQTIVGFNDESGVAIYATTPVTYTQTAGYTTEEYRYDNLNRLQSVVKDNTQIDVRYYDGADRVVQSGPGGALPLKYAEILNAGLAPDQKNGNETRRNRYDANGRLLHQRVLKSDNSLKADVSWDAGEAYSDGDKTMRADGYDAAGNALSYVTKNYDGGAVTEFTTTLKRYDGYQAAVINGVSSKQLPGSTTQEYDVNGYLFRVTDSTQANNTRSFVNDANGRALFVNQAGNVQRQLIVNGEVLGIYGVGVDAANPSSGNNNNPNFANVVDFDFGYAKISANYPAPGPGAYIVRTGDTLQTIAQAAYGDSSLWYRIAEPNGLMSNSDLKVGQTLNIPNRVSTISNNSSTFKPYDPSKIEGDKTPSLATPEKKGGGCGGLGQILMVIVAVVATVWTAGALSGAVGFVQSMSAGIGVMSGSGAAAATALGTVGTMAVAAGVGSVASQVVGLATGTIDKFDWKGVALSAISAGLSAGVPTSMLSGLGPVGAVVARAALSNALTQGIGVVTGLQKRFDWRGVAASAVAAGASSAAADGLLGETLHISDPAGLESTSIQRAGSAFTDAFRGSELAGRVLAGTIRGTVGGVTAAVANGGRVVVQQIAIDAFGNALGESIAESSNGAPAARGQSEDPLGDFIAKNNNWADVDVPPVAQQQRDALYGWSTGNDGLGFRPTTGVGTVGMRYQGARSPMFDDTRVFSDSVDPNTSANVGQDGRPTAFMPTLPVAVGGVAGGGAAATGGYEVVRPRGAGGAPGYDLVRDMPSGPPALLPGSTSLGLGAPPQQATEKPWFDRAIEGMPIGVKAAAGLMQLITTKVGEALGTTTPARGGTYVLKDEEGNVVRSGRTNDLARREKEHFRNPALWDYTFEEVHRTDDYREQRGLEHKLHETYNPALNKIRPINPSNPRMPDYLDAGDAYLRRQGK</sequence>
<dbReference type="Gene3D" id="3.10.350.10">
    <property type="entry name" value="LysM domain"/>
    <property type="match status" value="1"/>
</dbReference>
<comment type="caution">
    <text evidence="4">The sequence shown here is derived from an EMBL/GenBank/DDBJ whole genome shotgun (WGS) entry which is preliminary data.</text>
</comment>
<evidence type="ECO:0000256" key="1">
    <source>
        <dbReference type="ARBA" id="ARBA00022737"/>
    </source>
</evidence>
<proteinExistence type="predicted"/>
<feature type="domain" description="LysM" evidence="3">
    <location>
        <begin position="3886"/>
        <end position="3933"/>
    </location>
</feature>
<evidence type="ECO:0000259" key="3">
    <source>
        <dbReference type="PROSITE" id="PS51782"/>
    </source>
</evidence>
<feature type="transmembrane region" description="Helical" evidence="2">
    <location>
        <begin position="3979"/>
        <end position="4003"/>
    </location>
</feature>
<dbReference type="InterPro" id="IPR006530">
    <property type="entry name" value="YD"/>
</dbReference>
<keyword evidence="2" id="KW-1133">Transmembrane helix</keyword>
<dbReference type="Gene3D" id="2.180.10.10">
    <property type="entry name" value="RHS repeat-associated core"/>
    <property type="match status" value="11"/>
</dbReference>
<dbReference type="Pfam" id="PF25023">
    <property type="entry name" value="TEN_YD-shell"/>
    <property type="match status" value="1"/>
</dbReference>
<dbReference type="Pfam" id="PF05593">
    <property type="entry name" value="RHS_repeat"/>
    <property type="match status" value="12"/>
</dbReference>
<dbReference type="EMBL" id="JAEQND010000007">
    <property type="protein sequence ID" value="MBL0426164.1"/>
    <property type="molecule type" value="Genomic_DNA"/>
</dbReference>
<dbReference type="InterPro" id="IPR056823">
    <property type="entry name" value="TEN-like_YD-shell"/>
</dbReference>
<dbReference type="SMART" id="SM00257">
    <property type="entry name" value="LysM"/>
    <property type="match status" value="1"/>
</dbReference>